<accession>A0A1R4F7Z0</accession>
<reference evidence="1 2" key="1">
    <citation type="submission" date="2017-02" db="EMBL/GenBank/DDBJ databases">
        <authorList>
            <person name="Peterson S.W."/>
        </authorList>
    </citation>
    <scope>NUCLEOTIDE SEQUENCE [LARGE SCALE GENOMIC DNA]</scope>
    <source>
        <strain evidence="1 2">LMG 22410</strain>
    </source>
</reference>
<gene>
    <name evidence="1" type="ORF">CZ674_02950</name>
</gene>
<keyword evidence="2" id="KW-1185">Reference proteome</keyword>
<dbReference type="AlphaFoldDB" id="A0A1R4F7Z0"/>
<dbReference type="Proteomes" id="UP000195787">
    <property type="component" value="Unassembled WGS sequence"/>
</dbReference>
<sequence>MLATPAYDLTSARKRFVLAQYEQQIERAPDDVLDPADVGFIR</sequence>
<protein>
    <submittedName>
        <fullName evidence="1">Uncharacterized protein</fullName>
    </submittedName>
</protein>
<name>A0A1R4F7Z0_9MICO</name>
<evidence type="ECO:0000313" key="2">
    <source>
        <dbReference type="Proteomes" id="UP000195787"/>
    </source>
</evidence>
<evidence type="ECO:0000313" key="1">
    <source>
        <dbReference type="EMBL" id="SJM51963.1"/>
    </source>
</evidence>
<dbReference type="EMBL" id="FUHU01000020">
    <property type="protein sequence ID" value="SJM51963.1"/>
    <property type="molecule type" value="Genomic_DNA"/>
</dbReference>
<organism evidence="1 2">
    <name type="scientific">Agrococcus casei LMG 22410</name>
    <dbReference type="NCBI Taxonomy" id="1255656"/>
    <lineage>
        <taxon>Bacteria</taxon>
        <taxon>Bacillati</taxon>
        <taxon>Actinomycetota</taxon>
        <taxon>Actinomycetes</taxon>
        <taxon>Micrococcales</taxon>
        <taxon>Microbacteriaceae</taxon>
        <taxon>Agrococcus</taxon>
    </lineage>
</organism>
<proteinExistence type="predicted"/>